<evidence type="ECO:0000313" key="2">
    <source>
        <dbReference type="EMBL" id="KAK0615710.1"/>
    </source>
</evidence>
<dbReference type="GO" id="GO:0008270">
    <property type="term" value="F:zinc ion binding"/>
    <property type="evidence" value="ECO:0007669"/>
    <property type="project" value="InterPro"/>
</dbReference>
<sequence length="580" mass="64049">MPSKHNSACPSWCSLAPGVSHVRDVKSRPYRPKCDYTHPHCTRCLKAGRICTWDSSLFTCTDQPNGTDAGSLAFKSENAFARGLARRPRKSKSKSTAIISALAPATPSRALSTPLTLHAFQYWVRGFTSQPDDSRLPDIAHDYNTYALCHWNQASAGSSPLYLAVSAFSLAVFGRARGESRALGDAAGFYAKSVAATQRELRRLAMTGTGTGPDIEADVLIDQLVVATMVMGSYEFTVQEKQRHSQSLSFSVVHHHHRDAPVTDEVGSRFWKDVCHYQGTLGLMQIRQQKQQQKGYGCTQNMALDRAARRPIIRACILRGTAIPEWLQDGALFGEQGPALGLDSLMVRVAALRSKTLWLFRHDIKGLAQVSWLESGEDVEKEANELESALESWPGEAVAAASQGDEWRFSSRVQMHSDGCAESSVALDDYQGIVHTYATHGHAAAWSRWRAISMIVSSIRLRLLRAQDDNEYEGLELFASYRPQAETMICARIQSLAIDMCRSVPFFFNGGSSSRPHLADDPEVLPRIAALLGWSLTVAVSTEAVPNAPKEWLRHQLVRVARALGDAVIESAAEREEFRF</sequence>
<gene>
    <name evidence="2" type="ORF">B0T17DRAFT_351540</name>
</gene>
<dbReference type="EMBL" id="JAULSR010000006">
    <property type="protein sequence ID" value="KAK0615710.1"/>
    <property type="molecule type" value="Genomic_DNA"/>
</dbReference>
<organism evidence="2 3">
    <name type="scientific">Bombardia bombarda</name>
    <dbReference type="NCBI Taxonomy" id="252184"/>
    <lineage>
        <taxon>Eukaryota</taxon>
        <taxon>Fungi</taxon>
        <taxon>Dikarya</taxon>
        <taxon>Ascomycota</taxon>
        <taxon>Pezizomycotina</taxon>
        <taxon>Sordariomycetes</taxon>
        <taxon>Sordariomycetidae</taxon>
        <taxon>Sordariales</taxon>
        <taxon>Lasiosphaeriaceae</taxon>
        <taxon>Bombardia</taxon>
    </lineage>
</organism>
<evidence type="ECO:0000256" key="1">
    <source>
        <dbReference type="ARBA" id="ARBA00023242"/>
    </source>
</evidence>
<name>A0AA40BW11_9PEZI</name>
<reference evidence="2" key="1">
    <citation type="submission" date="2023-06" db="EMBL/GenBank/DDBJ databases">
        <title>Genome-scale phylogeny and comparative genomics of the fungal order Sordariales.</title>
        <authorList>
            <consortium name="Lawrence Berkeley National Laboratory"/>
            <person name="Hensen N."/>
            <person name="Bonometti L."/>
            <person name="Westerberg I."/>
            <person name="Brannstrom I.O."/>
            <person name="Guillou S."/>
            <person name="Cros-Aarteil S."/>
            <person name="Calhoun S."/>
            <person name="Haridas S."/>
            <person name="Kuo A."/>
            <person name="Mondo S."/>
            <person name="Pangilinan J."/>
            <person name="Riley R."/>
            <person name="LaButti K."/>
            <person name="Andreopoulos B."/>
            <person name="Lipzen A."/>
            <person name="Chen C."/>
            <person name="Yanf M."/>
            <person name="Daum C."/>
            <person name="Ng V."/>
            <person name="Clum A."/>
            <person name="Steindorff A."/>
            <person name="Ohm R."/>
            <person name="Martin F."/>
            <person name="Silar P."/>
            <person name="Natvig D."/>
            <person name="Lalanne C."/>
            <person name="Gautier V."/>
            <person name="Ament-velasquez S.L."/>
            <person name="Kruys A."/>
            <person name="Hutchinson M.I."/>
            <person name="Powell A.J."/>
            <person name="Barry K."/>
            <person name="Miller A.N."/>
            <person name="Grigoriev I.V."/>
            <person name="Debuchy R."/>
            <person name="Gladieux P."/>
            <person name="Thoren M.H."/>
            <person name="Johannesson H."/>
        </authorList>
    </citation>
    <scope>NUCLEOTIDE SEQUENCE</scope>
    <source>
        <strain evidence="2">SMH3391-2</strain>
    </source>
</reference>
<dbReference type="InterPro" id="IPR001138">
    <property type="entry name" value="Zn2Cys6_DnaBD"/>
</dbReference>
<dbReference type="GO" id="GO:0000981">
    <property type="term" value="F:DNA-binding transcription factor activity, RNA polymerase II-specific"/>
    <property type="evidence" value="ECO:0007669"/>
    <property type="project" value="InterPro"/>
</dbReference>
<keyword evidence="1" id="KW-0539">Nucleus</keyword>
<dbReference type="CDD" id="cd00067">
    <property type="entry name" value="GAL4"/>
    <property type="match status" value="1"/>
</dbReference>
<keyword evidence="3" id="KW-1185">Reference proteome</keyword>
<dbReference type="PANTHER" id="PTHR38791:SF5">
    <property type="entry name" value="TRANSCRIPTION FACTOR DBAG-RELATED"/>
    <property type="match status" value="1"/>
</dbReference>
<dbReference type="PANTHER" id="PTHR38791">
    <property type="entry name" value="ZN(II)2CYS6 TRANSCRIPTION FACTOR (EUROFUNG)-RELATED-RELATED"/>
    <property type="match status" value="1"/>
</dbReference>
<dbReference type="InterPro" id="IPR053175">
    <property type="entry name" value="DHMBA_Reg_Transcription_Factor"/>
</dbReference>
<proteinExistence type="predicted"/>
<evidence type="ECO:0008006" key="4">
    <source>
        <dbReference type="Google" id="ProtNLM"/>
    </source>
</evidence>
<protein>
    <recommendedName>
        <fullName evidence="4">Zn(2)-C6 fungal-type domain-containing protein</fullName>
    </recommendedName>
</protein>
<accession>A0AA40BW11</accession>
<comment type="caution">
    <text evidence="2">The sequence shown here is derived from an EMBL/GenBank/DDBJ whole genome shotgun (WGS) entry which is preliminary data.</text>
</comment>
<dbReference type="AlphaFoldDB" id="A0AA40BW11"/>
<dbReference type="Proteomes" id="UP001174934">
    <property type="component" value="Unassembled WGS sequence"/>
</dbReference>
<evidence type="ECO:0000313" key="3">
    <source>
        <dbReference type="Proteomes" id="UP001174934"/>
    </source>
</evidence>